<organism evidence="1 2">
    <name type="scientific">Aspergillus costaricaensis CBS 115574</name>
    <dbReference type="NCBI Taxonomy" id="1448317"/>
    <lineage>
        <taxon>Eukaryota</taxon>
        <taxon>Fungi</taxon>
        <taxon>Dikarya</taxon>
        <taxon>Ascomycota</taxon>
        <taxon>Pezizomycotina</taxon>
        <taxon>Eurotiomycetes</taxon>
        <taxon>Eurotiomycetidae</taxon>
        <taxon>Eurotiales</taxon>
        <taxon>Aspergillaceae</taxon>
        <taxon>Aspergillus</taxon>
        <taxon>Aspergillus subgen. Circumdati</taxon>
    </lineage>
</organism>
<feature type="non-terminal residue" evidence="1">
    <location>
        <position position="1"/>
    </location>
</feature>
<dbReference type="Proteomes" id="UP000249748">
    <property type="component" value="Unassembled WGS sequence"/>
</dbReference>
<accession>A0ACD1IL67</accession>
<sequence>PRLWRHGGGETHPGTVQPTILPSSGSILGLGNSSVSIQGDGGSTTNADSLGYRKSPPSLLFRRRGLSTCGPSGAQSAFNSMWDNADNAAIPVHFGIRVSNMRPIAEKKKIPSTPCPSP</sequence>
<proteinExistence type="predicted"/>
<evidence type="ECO:0000313" key="1">
    <source>
        <dbReference type="EMBL" id="RAK90994.1"/>
    </source>
</evidence>
<keyword evidence="2" id="KW-1185">Reference proteome</keyword>
<name>A0ACD1IL67_9EURO</name>
<protein>
    <submittedName>
        <fullName evidence="1">Uncharacterized protein</fullName>
    </submittedName>
</protein>
<reference evidence="1" key="1">
    <citation type="submission" date="2018-02" db="EMBL/GenBank/DDBJ databases">
        <title>The genomes of Aspergillus section Nigri reveals drivers in fungal speciation.</title>
        <authorList>
            <consortium name="DOE Joint Genome Institute"/>
            <person name="Vesth T.C."/>
            <person name="Nybo J."/>
            <person name="Theobald S."/>
            <person name="Brandl J."/>
            <person name="Frisvad J.C."/>
            <person name="Nielsen K.F."/>
            <person name="Lyhne E.K."/>
            <person name="Kogle M.E."/>
            <person name="Kuo A."/>
            <person name="Riley R."/>
            <person name="Clum A."/>
            <person name="Nolan M."/>
            <person name="Lipzen A."/>
            <person name="Salamov A."/>
            <person name="Henrissat B."/>
            <person name="Wiebenga A."/>
            <person name="De vries R.P."/>
            <person name="Grigoriev I.V."/>
            <person name="Mortensen U.H."/>
            <person name="Andersen M.R."/>
            <person name="Baker S.E."/>
        </authorList>
    </citation>
    <scope>NUCLEOTIDE SEQUENCE</scope>
    <source>
        <strain evidence="1">CBS 115574</strain>
    </source>
</reference>
<gene>
    <name evidence="1" type="ORF">BO79DRAFT_281253</name>
</gene>
<dbReference type="EMBL" id="KZ824543">
    <property type="protein sequence ID" value="RAK90994.1"/>
    <property type="molecule type" value="Genomic_DNA"/>
</dbReference>
<evidence type="ECO:0000313" key="2">
    <source>
        <dbReference type="Proteomes" id="UP000249748"/>
    </source>
</evidence>